<evidence type="ECO:0000313" key="2">
    <source>
        <dbReference type="EMBL" id="GBP75808.1"/>
    </source>
</evidence>
<keyword evidence="3" id="KW-1185">Reference proteome</keyword>
<comment type="caution">
    <text evidence="2">The sequence shown here is derived from an EMBL/GenBank/DDBJ whole genome shotgun (WGS) entry which is preliminary data.</text>
</comment>
<protein>
    <submittedName>
        <fullName evidence="2">Uncharacterized protein</fullName>
    </submittedName>
</protein>
<evidence type="ECO:0000256" key="1">
    <source>
        <dbReference type="SAM" id="MobiDB-lite"/>
    </source>
</evidence>
<evidence type="ECO:0000313" key="3">
    <source>
        <dbReference type="Proteomes" id="UP000299102"/>
    </source>
</evidence>
<gene>
    <name evidence="2" type="ORF">EVAR_15057_1</name>
</gene>
<reference evidence="2 3" key="1">
    <citation type="journal article" date="2019" name="Commun. Biol.">
        <title>The bagworm genome reveals a unique fibroin gene that provides high tensile strength.</title>
        <authorList>
            <person name="Kono N."/>
            <person name="Nakamura H."/>
            <person name="Ohtoshi R."/>
            <person name="Tomita M."/>
            <person name="Numata K."/>
            <person name="Arakawa K."/>
        </authorList>
    </citation>
    <scope>NUCLEOTIDE SEQUENCE [LARGE SCALE GENOMIC DNA]</scope>
</reference>
<dbReference type="AlphaFoldDB" id="A0A4C1YI89"/>
<dbReference type="EMBL" id="BGZK01001263">
    <property type="protein sequence ID" value="GBP75808.1"/>
    <property type="molecule type" value="Genomic_DNA"/>
</dbReference>
<organism evidence="2 3">
    <name type="scientific">Eumeta variegata</name>
    <name type="common">Bagworm moth</name>
    <name type="synonym">Eumeta japonica</name>
    <dbReference type="NCBI Taxonomy" id="151549"/>
    <lineage>
        <taxon>Eukaryota</taxon>
        <taxon>Metazoa</taxon>
        <taxon>Ecdysozoa</taxon>
        <taxon>Arthropoda</taxon>
        <taxon>Hexapoda</taxon>
        <taxon>Insecta</taxon>
        <taxon>Pterygota</taxon>
        <taxon>Neoptera</taxon>
        <taxon>Endopterygota</taxon>
        <taxon>Lepidoptera</taxon>
        <taxon>Glossata</taxon>
        <taxon>Ditrysia</taxon>
        <taxon>Tineoidea</taxon>
        <taxon>Psychidae</taxon>
        <taxon>Oiketicinae</taxon>
        <taxon>Eumeta</taxon>
    </lineage>
</organism>
<proteinExistence type="predicted"/>
<name>A0A4C1YI89_EUMVA</name>
<feature type="region of interest" description="Disordered" evidence="1">
    <location>
        <begin position="26"/>
        <end position="123"/>
    </location>
</feature>
<sequence length="123" mass="12779">MAAARAVRVSEPRPSTSSFCLILSRDVNPVPTPDHPRARASPRMRSASGGGGAPGFEAAVDEGGGAELDRRKQTTAARRTPMNADHVEAARVSEPLSSSSRSGPRPGSVSDRRGAPPEASVHN</sequence>
<dbReference type="Proteomes" id="UP000299102">
    <property type="component" value="Unassembled WGS sequence"/>
</dbReference>
<feature type="compositionally biased region" description="Low complexity" evidence="1">
    <location>
        <begin position="92"/>
        <end position="109"/>
    </location>
</feature>
<accession>A0A4C1YI89</accession>